<evidence type="ECO:0000256" key="1">
    <source>
        <dbReference type="ARBA" id="ARBA00022723"/>
    </source>
</evidence>
<dbReference type="AlphaFoldDB" id="A0A2G8L0Q4"/>
<dbReference type="GO" id="GO:0042393">
    <property type="term" value="F:histone binding"/>
    <property type="evidence" value="ECO:0007669"/>
    <property type="project" value="TreeGrafter"/>
</dbReference>
<dbReference type="PANTHER" id="PTHR13793:SF164">
    <property type="entry name" value="ALHAMBRA, ISOFORM P"/>
    <property type="match status" value="1"/>
</dbReference>
<dbReference type="GO" id="GO:0005634">
    <property type="term" value="C:nucleus"/>
    <property type="evidence" value="ECO:0007669"/>
    <property type="project" value="TreeGrafter"/>
</dbReference>
<dbReference type="STRING" id="307972.A0A2G8L0Q4"/>
<keyword evidence="2" id="KW-0863">Zinc-finger</keyword>
<evidence type="ECO:0000256" key="2">
    <source>
        <dbReference type="ARBA" id="ARBA00022771"/>
    </source>
</evidence>
<protein>
    <recommendedName>
        <fullName evidence="5">PHD-type domain-containing protein</fullName>
    </recommendedName>
</protein>
<keyword evidence="3" id="KW-0862">Zinc</keyword>
<reference evidence="6 7" key="1">
    <citation type="journal article" date="2017" name="PLoS Biol.">
        <title>The sea cucumber genome provides insights into morphological evolution and visceral regeneration.</title>
        <authorList>
            <person name="Zhang X."/>
            <person name="Sun L."/>
            <person name="Yuan J."/>
            <person name="Sun Y."/>
            <person name="Gao Y."/>
            <person name="Zhang L."/>
            <person name="Li S."/>
            <person name="Dai H."/>
            <person name="Hamel J.F."/>
            <person name="Liu C."/>
            <person name="Yu Y."/>
            <person name="Liu S."/>
            <person name="Lin W."/>
            <person name="Guo K."/>
            <person name="Jin S."/>
            <person name="Xu P."/>
            <person name="Storey K.B."/>
            <person name="Huan P."/>
            <person name="Zhang T."/>
            <person name="Zhou Y."/>
            <person name="Zhang J."/>
            <person name="Lin C."/>
            <person name="Li X."/>
            <person name="Xing L."/>
            <person name="Huo D."/>
            <person name="Sun M."/>
            <person name="Wang L."/>
            <person name="Mercier A."/>
            <person name="Li F."/>
            <person name="Yang H."/>
            <person name="Xiang J."/>
        </authorList>
    </citation>
    <scope>NUCLEOTIDE SEQUENCE [LARGE SCALE GENOMIC DNA]</scope>
    <source>
        <strain evidence="6">Shaxun</strain>
        <tissue evidence="6">Muscle</tissue>
    </source>
</reference>
<dbReference type="EMBL" id="MRZV01000271">
    <property type="protein sequence ID" value="PIK53853.1"/>
    <property type="molecule type" value="Genomic_DNA"/>
</dbReference>
<dbReference type="GO" id="GO:0006357">
    <property type="term" value="P:regulation of transcription by RNA polymerase II"/>
    <property type="evidence" value="ECO:0007669"/>
    <property type="project" value="TreeGrafter"/>
</dbReference>
<evidence type="ECO:0000313" key="7">
    <source>
        <dbReference type="Proteomes" id="UP000230750"/>
    </source>
</evidence>
<feature type="region of interest" description="Disordered" evidence="4">
    <location>
        <begin position="156"/>
        <end position="201"/>
    </location>
</feature>
<accession>A0A2G8L0Q4</accession>
<evidence type="ECO:0000256" key="4">
    <source>
        <dbReference type="SAM" id="MobiDB-lite"/>
    </source>
</evidence>
<dbReference type="InterPro" id="IPR013083">
    <property type="entry name" value="Znf_RING/FYVE/PHD"/>
</dbReference>
<dbReference type="GO" id="GO:0008270">
    <property type="term" value="F:zinc ion binding"/>
    <property type="evidence" value="ECO:0007669"/>
    <property type="project" value="UniProtKB-KW"/>
</dbReference>
<name>A0A2G8L0Q4_STIJA</name>
<dbReference type="GO" id="GO:0031491">
    <property type="term" value="F:nucleosome binding"/>
    <property type="evidence" value="ECO:0007669"/>
    <property type="project" value="TreeGrafter"/>
</dbReference>
<gene>
    <name evidence="6" type="ORF">BSL78_09238</name>
</gene>
<sequence length="201" mass="23055">MEDGLTLCVPSISQKFVLEMLQSMEPIQLSIVPHDRYNKVCFLCETKGRESKATTGACMTCNRNGCKQSFHVTCAQSEGLLCEESGHYTDNVKYTGYCTHHYQKLRKDRDIKTIPPFRPLGSNYSTPEKDTSVEKISKTDKVRTKAEKRPNMQALTPPVVTPQWNLPGRRLLPRMRRNHPEEEWRRRRWRTRGGGGGERGG</sequence>
<organism evidence="6 7">
    <name type="scientific">Stichopus japonicus</name>
    <name type="common">Sea cucumber</name>
    <dbReference type="NCBI Taxonomy" id="307972"/>
    <lineage>
        <taxon>Eukaryota</taxon>
        <taxon>Metazoa</taxon>
        <taxon>Echinodermata</taxon>
        <taxon>Eleutherozoa</taxon>
        <taxon>Echinozoa</taxon>
        <taxon>Holothuroidea</taxon>
        <taxon>Aspidochirotacea</taxon>
        <taxon>Aspidochirotida</taxon>
        <taxon>Stichopodidae</taxon>
        <taxon>Apostichopus</taxon>
    </lineage>
</organism>
<keyword evidence="1" id="KW-0479">Metal-binding</keyword>
<evidence type="ECO:0000259" key="5">
    <source>
        <dbReference type="PROSITE" id="PS51805"/>
    </source>
</evidence>
<dbReference type="PANTHER" id="PTHR13793">
    <property type="entry name" value="PHD FINGER PROTEINS"/>
    <property type="match status" value="1"/>
</dbReference>
<keyword evidence="7" id="KW-1185">Reference proteome</keyword>
<feature type="domain" description="PHD-type" evidence="5">
    <location>
        <begin position="1"/>
        <end position="102"/>
    </location>
</feature>
<comment type="caution">
    <text evidence="6">The sequence shown here is derived from an EMBL/GenBank/DDBJ whole genome shotgun (WGS) entry which is preliminary data.</text>
</comment>
<feature type="region of interest" description="Disordered" evidence="4">
    <location>
        <begin position="113"/>
        <end position="132"/>
    </location>
</feature>
<dbReference type="InterPro" id="IPR034732">
    <property type="entry name" value="EPHD"/>
</dbReference>
<proteinExistence type="predicted"/>
<dbReference type="Pfam" id="PF13771">
    <property type="entry name" value="zf-HC5HC2H"/>
    <property type="match status" value="1"/>
</dbReference>
<dbReference type="InterPro" id="IPR050701">
    <property type="entry name" value="Histone_Mod_Regulator"/>
</dbReference>
<feature type="compositionally biased region" description="Gly residues" evidence="4">
    <location>
        <begin position="192"/>
        <end position="201"/>
    </location>
</feature>
<dbReference type="Proteomes" id="UP000230750">
    <property type="component" value="Unassembled WGS sequence"/>
</dbReference>
<dbReference type="PROSITE" id="PS51805">
    <property type="entry name" value="EPHD"/>
    <property type="match status" value="1"/>
</dbReference>
<dbReference type="OrthoDB" id="20839at2759"/>
<dbReference type="Gene3D" id="3.30.40.10">
    <property type="entry name" value="Zinc/RING finger domain, C3HC4 (zinc finger)"/>
    <property type="match status" value="1"/>
</dbReference>
<evidence type="ECO:0000313" key="6">
    <source>
        <dbReference type="EMBL" id="PIK53853.1"/>
    </source>
</evidence>
<evidence type="ECO:0000256" key="3">
    <source>
        <dbReference type="ARBA" id="ARBA00022833"/>
    </source>
</evidence>